<dbReference type="PROSITE" id="PS50076">
    <property type="entry name" value="DNAJ_2"/>
    <property type="match status" value="1"/>
</dbReference>
<name>A0A5J9SLH2_9POAL</name>
<dbReference type="PANTHER" id="PTHR45090:SF3">
    <property type="entry name" value="OS09G0368800 PROTEIN"/>
    <property type="match status" value="1"/>
</dbReference>
<dbReference type="Gramene" id="TVT99808">
    <property type="protein sequence ID" value="TVT99808"/>
    <property type="gene ID" value="EJB05_54809"/>
</dbReference>
<dbReference type="OrthoDB" id="10250354at2759"/>
<feature type="non-terminal residue" evidence="2">
    <location>
        <position position="1"/>
    </location>
</feature>
<dbReference type="InterPro" id="IPR036869">
    <property type="entry name" value="J_dom_sf"/>
</dbReference>
<proteinExistence type="predicted"/>
<dbReference type="SUPFAM" id="SSF46565">
    <property type="entry name" value="Chaperone J-domain"/>
    <property type="match status" value="1"/>
</dbReference>
<dbReference type="Gene3D" id="1.10.287.110">
    <property type="entry name" value="DnaJ domain"/>
    <property type="match status" value="1"/>
</dbReference>
<dbReference type="GO" id="GO:0009507">
    <property type="term" value="C:chloroplast"/>
    <property type="evidence" value="ECO:0007669"/>
    <property type="project" value="TreeGrafter"/>
</dbReference>
<dbReference type="InterPro" id="IPR053232">
    <property type="entry name" value="DnaJ_C/III_chloroplastic"/>
</dbReference>
<protein>
    <recommendedName>
        <fullName evidence="1">J domain-containing protein</fullName>
    </recommendedName>
</protein>
<evidence type="ECO:0000259" key="1">
    <source>
        <dbReference type="PROSITE" id="PS50076"/>
    </source>
</evidence>
<dbReference type="EMBL" id="RWGY01000676">
    <property type="protein sequence ID" value="TVT99808.1"/>
    <property type="molecule type" value="Genomic_DNA"/>
</dbReference>
<dbReference type="InterPro" id="IPR001623">
    <property type="entry name" value="DnaJ_domain"/>
</dbReference>
<gene>
    <name evidence="2" type="ORF">EJB05_54809</name>
</gene>
<keyword evidence="3" id="KW-1185">Reference proteome</keyword>
<sequence>MSTSRTLPTARCAVRMINSAATVSGRSSRAASGNVVGQGGFLSRKDYYNVLSLEHSAAVGAEEIKRAYRRLALRYHPDLCPPARRVELRHAYETLSSSPTRRGGCGTTPS</sequence>
<dbReference type="SMART" id="SM00271">
    <property type="entry name" value="DnaJ"/>
    <property type="match status" value="1"/>
</dbReference>
<accession>A0A5J9SLH2</accession>
<dbReference type="GO" id="GO:0005783">
    <property type="term" value="C:endoplasmic reticulum"/>
    <property type="evidence" value="ECO:0007669"/>
    <property type="project" value="UniProtKB-ARBA"/>
</dbReference>
<evidence type="ECO:0000313" key="2">
    <source>
        <dbReference type="EMBL" id="TVT99808.1"/>
    </source>
</evidence>
<organism evidence="2 3">
    <name type="scientific">Eragrostis curvula</name>
    <name type="common">weeping love grass</name>
    <dbReference type="NCBI Taxonomy" id="38414"/>
    <lineage>
        <taxon>Eukaryota</taxon>
        <taxon>Viridiplantae</taxon>
        <taxon>Streptophyta</taxon>
        <taxon>Embryophyta</taxon>
        <taxon>Tracheophyta</taxon>
        <taxon>Spermatophyta</taxon>
        <taxon>Magnoliopsida</taxon>
        <taxon>Liliopsida</taxon>
        <taxon>Poales</taxon>
        <taxon>Poaceae</taxon>
        <taxon>PACMAD clade</taxon>
        <taxon>Chloridoideae</taxon>
        <taxon>Eragrostideae</taxon>
        <taxon>Eragrostidinae</taxon>
        <taxon>Eragrostis</taxon>
    </lineage>
</organism>
<evidence type="ECO:0000313" key="3">
    <source>
        <dbReference type="Proteomes" id="UP000324897"/>
    </source>
</evidence>
<feature type="domain" description="J" evidence="1">
    <location>
        <begin position="46"/>
        <end position="100"/>
    </location>
</feature>
<dbReference type="Pfam" id="PF00226">
    <property type="entry name" value="DnaJ"/>
    <property type="match status" value="1"/>
</dbReference>
<reference evidence="2 3" key="1">
    <citation type="journal article" date="2019" name="Sci. Rep.">
        <title>A high-quality genome of Eragrostis curvula grass provides insights into Poaceae evolution and supports new strategies to enhance forage quality.</title>
        <authorList>
            <person name="Carballo J."/>
            <person name="Santos B.A.C.M."/>
            <person name="Zappacosta D."/>
            <person name="Garbus I."/>
            <person name="Selva J.P."/>
            <person name="Gallo C.A."/>
            <person name="Diaz A."/>
            <person name="Albertini E."/>
            <person name="Caccamo M."/>
            <person name="Echenique V."/>
        </authorList>
    </citation>
    <scope>NUCLEOTIDE SEQUENCE [LARGE SCALE GENOMIC DNA]</scope>
    <source>
        <strain evidence="3">cv. Victoria</strain>
        <tissue evidence="2">Leaf</tissue>
    </source>
</reference>
<comment type="caution">
    <text evidence="2">The sequence shown here is derived from an EMBL/GenBank/DDBJ whole genome shotgun (WGS) entry which is preliminary data.</text>
</comment>
<dbReference type="PANTHER" id="PTHR45090">
    <property type="entry name" value="CHAPERONE PROTEIN DNAJ 20 CHLOROPLASTIC"/>
    <property type="match status" value="1"/>
</dbReference>
<dbReference type="Proteomes" id="UP000324897">
    <property type="component" value="Unassembled WGS sequence"/>
</dbReference>
<dbReference type="AlphaFoldDB" id="A0A5J9SLH2"/>
<dbReference type="CDD" id="cd06257">
    <property type="entry name" value="DnaJ"/>
    <property type="match status" value="1"/>
</dbReference>